<dbReference type="GO" id="GO:0005615">
    <property type="term" value="C:extracellular space"/>
    <property type="evidence" value="ECO:0007669"/>
    <property type="project" value="InterPro"/>
</dbReference>
<keyword evidence="8" id="KW-0378">Hydrolase</keyword>
<dbReference type="EC" id="3.4.24.40" evidence="8"/>
<accession>A0A238IYP3</accession>
<dbReference type="Pfam" id="PF00353">
    <property type="entry name" value="HemolysinCabind"/>
    <property type="match status" value="1"/>
</dbReference>
<feature type="compositionally biased region" description="Basic and acidic residues" evidence="5">
    <location>
        <begin position="400"/>
        <end position="411"/>
    </location>
</feature>
<evidence type="ECO:0000313" key="8">
    <source>
        <dbReference type="EMBL" id="SMX23143.1"/>
    </source>
</evidence>
<dbReference type="PRINTS" id="PR00313">
    <property type="entry name" value="CABNDNGRPT"/>
</dbReference>
<reference evidence="9" key="1">
    <citation type="submission" date="2017-05" db="EMBL/GenBank/DDBJ databases">
        <authorList>
            <person name="Rodrigo-Torres L."/>
            <person name="Arahal R. D."/>
            <person name="Lucena T."/>
        </authorList>
    </citation>
    <scope>NUCLEOTIDE SEQUENCE [LARGE SCALE GENOMIC DNA]</scope>
    <source>
        <strain evidence="9">CECT 8489</strain>
    </source>
</reference>
<dbReference type="InterPro" id="IPR007280">
    <property type="entry name" value="Peptidase_C_arc/bac"/>
</dbReference>
<proteinExistence type="predicted"/>
<evidence type="ECO:0000259" key="6">
    <source>
        <dbReference type="Pfam" id="PF04151"/>
    </source>
</evidence>
<dbReference type="InterPro" id="IPR024079">
    <property type="entry name" value="MetalloPept_cat_dom_sf"/>
</dbReference>
<feature type="domain" description="Peptidase M10 serralysin C-terminal" evidence="7">
    <location>
        <begin position="279"/>
        <end position="405"/>
    </location>
</feature>
<dbReference type="Pfam" id="PF08548">
    <property type="entry name" value="Peptidase_M10_C"/>
    <property type="match status" value="1"/>
</dbReference>
<dbReference type="InterPro" id="IPR011049">
    <property type="entry name" value="Serralysin-like_metalloprot_C"/>
</dbReference>
<dbReference type="SUPFAM" id="SSF55486">
    <property type="entry name" value="Metalloproteases ('zincins'), catalytic domain"/>
    <property type="match status" value="1"/>
</dbReference>
<dbReference type="Pfam" id="PF04151">
    <property type="entry name" value="PPC"/>
    <property type="match status" value="1"/>
</dbReference>
<dbReference type="PROSITE" id="PS00330">
    <property type="entry name" value="HEMOLYSIN_CALCIUM"/>
    <property type="match status" value="2"/>
</dbReference>
<evidence type="ECO:0000256" key="2">
    <source>
        <dbReference type="ARBA" id="ARBA00004613"/>
    </source>
</evidence>
<dbReference type="SUPFAM" id="SSF51120">
    <property type="entry name" value="beta-Roll"/>
    <property type="match status" value="1"/>
</dbReference>
<dbReference type="InterPro" id="IPR013858">
    <property type="entry name" value="Peptidase_M10B_C"/>
</dbReference>
<comment type="subcellular location">
    <subcellularLocation>
        <location evidence="2">Secreted</location>
    </subcellularLocation>
</comment>
<dbReference type="GO" id="GO:0005509">
    <property type="term" value="F:calcium ion binding"/>
    <property type="evidence" value="ECO:0007669"/>
    <property type="project" value="InterPro"/>
</dbReference>
<dbReference type="InterPro" id="IPR018511">
    <property type="entry name" value="Hemolysin-typ_Ca-bd_CS"/>
</dbReference>
<gene>
    <name evidence="8" type="ORF">BOA8489_01246</name>
</gene>
<dbReference type="Gene3D" id="3.40.390.10">
    <property type="entry name" value="Collagenase (Catalytic Domain)"/>
    <property type="match status" value="1"/>
</dbReference>
<evidence type="ECO:0000259" key="7">
    <source>
        <dbReference type="Pfam" id="PF08548"/>
    </source>
</evidence>
<comment type="cofactor">
    <cofactor evidence="1">
        <name>Ca(2+)</name>
        <dbReference type="ChEBI" id="CHEBI:29108"/>
    </cofactor>
</comment>
<protein>
    <submittedName>
        <fullName evidence="8">Serralysin</fullName>
        <ecNumber evidence="8">3.4.24.40</ecNumber>
    </submittedName>
</protein>
<dbReference type="SUPFAM" id="SSF89260">
    <property type="entry name" value="Collagen-binding domain"/>
    <property type="match status" value="1"/>
</dbReference>
<feature type="domain" description="Peptidase C-terminal archaeal/bacterial" evidence="6">
    <location>
        <begin position="63"/>
        <end position="133"/>
    </location>
</feature>
<keyword evidence="4" id="KW-0677">Repeat</keyword>
<evidence type="ECO:0000256" key="5">
    <source>
        <dbReference type="SAM" id="MobiDB-lite"/>
    </source>
</evidence>
<evidence type="ECO:0000256" key="4">
    <source>
        <dbReference type="ARBA" id="ARBA00022737"/>
    </source>
</evidence>
<dbReference type="Pfam" id="PF10462">
    <property type="entry name" value="Peptidase_M66"/>
    <property type="match status" value="1"/>
</dbReference>
<evidence type="ECO:0000256" key="3">
    <source>
        <dbReference type="ARBA" id="ARBA00022525"/>
    </source>
</evidence>
<keyword evidence="9" id="KW-1185">Reference proteome</keyword>
<dbReference type="Proteomes" id="UP000201838">
    <property type="component" value="Unassembled WGS sequence"/>
</dbReference>
<dbReference type="EMBL" id="FXXQ01000003">
    <property type="protein sequence ID" value="SMX23143.1"/>
    <property type="molecule type" value="Genomic_DNA"/>
</dbReference>
<evidence type="ECO:0000256" key="1">
    <source>
        <dbReference type="ARBA" id="ARBA00001913"/>
    </source>
</evidence>
<organism evidence="8 9">
    <name type="scientific">Boseongicola aestuarii</name>
    <dbReference type="NCBI Taxonomy" id="1470561"/>
    <lineage>
        <taxon>Bacteria</taxon>
        <taxon>Pseudomonadati</taxon>
        <taxon>Pseudomonadota</taxon>
        <taxon>Alphaproteobacteria</taxon>
        <taxon>Rhodobacterales</taxon>
        <taxon>Paracoccaceae</taxon>
        <taxon>Boseongicola</taxon>
    </lineage>
</organism>
<dbReference type="InterPro" id="IPR001343">
    <property type="entry name" value="Hemolysn_Ca-bd"/>
</dbReference>
<dbReference type="GO" id="GO:0008237">
    <property type="term" value="F:metallopeptidase activity"/>
    <property type="evidence" value="ECO:0007669"/>
    <property type="project" value="InterPro"/>
</dbReference>
<feature type="region of interest" description="Disordered" evidence="5">
    <location>
        <begin position="386"/>
        <end position="418"/>
    </location>
</feature>
<name>A0A238IYP3_9RHOB</name>
<keyword evidence="3" id="KW-0964">Secreted</keyword>
<dbReference type="Gene3D" id="2.150.10.10">
    <property type="entry name" value="Serralysin-like metalloprotease, C-terminal"/>
    <property type="match status" value="2"/>
</dbReference>
<sequence>MMARLALEAWSDVTGLEFVERTADQIAPTATRIEGLDASSGTLTAYSMNVGEDFIGTIGASDRDAIAINLVAGQSITIALDENGNAGNPLADPYLRLRDSNGNVILQNDDANGIGSMISFEAPTTGTYYLQASSYLDSFAGDYTLSVRETPTSPDIAFQDDAAGAYAQFWASGSTITRAVINIDDTWAGGSARVDGYFYQTYLHEIGHALGLGHAGNYNGSATYGTDNSYLNDSWQASVMSYFHQVENAFVDASFAYVITPQVADLIAIHDLYGIPDSNTGEDVYGANGNTGIYLDIALSLSNPGTFTVFDTAGTDVFDFSEFNTDQNMDLREEAFSDLAGLIGNIGISRGTVIEYGLTGDGDDSVHGNSSNNGLSTGAGTDAAYGADGNDALRGQGGNDRLDGGEGRDVLEGGEGSDELDCGNGNDLLFGDDITLAGLVDMFPSWTPNADAQTLLDDGDLLAVWGDILLDNFAIA</sequence>
<dbReference type="AlphaFoldDB" id="A0A238IYP3"/>
<dbReference type="Gene3D" id="2.60.120.380">
    <property type="match status" value="1"/>
</dbReference>
<evidence type="ECO:0000313" key="9">
    <source>
        <dbReference type="Proteomes" id="UP000201838"/>
    </source>
</evidence>